<dbReference type="SUPFAM" id="SSF54593">
    <property type="entry name" value="Glyoxalase/Bleomycin resistance protein/Dihydroxybiphenyl dioxygenase"/>
    <property type="match status" value="1"/>
</dbReference>
<dbReference type="PANTHER" id="PTHR36503">
    <property type="entry name" value="BLR2520 PROTEIN"/>
    <property type="match status" value="1"/>
</dbReference>
<proteinExistence type="predicted"/>
<keyword evidence="2" id="KW-0223">Dioxygenase</keyword>
<keyword evidence="2" id="KW-0560">Oxidoreductase</keyword>
<feature type="domain" description="VOC" evidence="1">
    <location>
        <begin position="44"/>
        <end position="162"/>
    </location>
</feature>
<accession>A0A2W7S0B2</accession>
<reference evidence="2 3" key="1">
    <citation type="submission" date="2018-06" db="EMBL/GenBank/DDBJ databases">
        <title>Genomic Encyclopedia of Archaeal and Bacterial Type Strains, Phase II (KMG-II): from individual species to whole genera.</title>
        <authorList>
            <person name="Goeker M."/>
        </authorList>
    </citation>
    <scope>NUCLEOTIDE SEQUENCE [LARGE SCALE GENOMIC DNA]</scope>
    <source>
        <strain evidence="2 3">DSM 19830</strain>
    </source>
</reference>
<dbReference type="AlphaFoldDB" id="A0A2W7S0B2"/>
<dbReference type="PROSITE" id="PS51819">
    <property type="entry name" value="VOC"/>
    <property type="match status" value="1"/>
</dbReference>
<dbReference type="EMBL" id="QKZT01000002">
    <property type="protein sequence ID" value="PZX56585.1"/>
    <property type="molecule type" value="Genomic_DNA"/>
</dbReference>
<protein>
    <submittedName>
        <fullName evidence="2">Catechol 2,3-dioxygenase-like lactoylglutathione lyase family enzyme</fullName>
    </submittedName>
</protein>
<dbReference type="GO" id="GO:0016829">
    <property type="term" value="F:lyase activity"/>
    <property type="evidence" value="ECO:0007669"/>
    <property type="project" value="UniProtKB-KW"/>
</dbReference>
<keyword evidence="2" id="KW-0456">Lyase</keyword>
<gene>
    <name evidence="2" type="ORF">LV85_00512</name>
</gene>
<comment type="caution">
    <text evidence="2">The sequence shown here is derived from an EMBL/GenBank/DDBJ whole genome shotgun (WGS) entry which is preliminary data.</text>
</comment>
<dbReference type="InterPro" id="IPR037523">
    <property type="entry name" value="VOC_core"/>
</dbReference>
<dbReference type="InterPro" id="IPR029068">
    <property type="entry name" value="Glyas_Bleomycin-R_OHBP_Dase"/>
</dbReference>
<dbReference type="Proteomes" id="UP000248882">
    <property type="component" value="Unassembled WGS sequence"/>
</dbReference>
<dbReference type="InterPro" id="IPR004360">
    <property type="entry name" value="Glyas_Fos-R_dOase_dom"/>
</dbReference>
<evidence type="ECO:0000313" key="3">
    <source>
        <dbReference type="Proteomes" id="UP000248882"/>
    </source>
</evidence>
<dbReference type="CDD" id="cd06587">
    <property type="entry name" value="VOC"/>
    <property type="match status" value="1"/>
</dbReference>
<evidence type="ECO:0000259" key="1">
    <source>
        <dbReference type="PROSITE" id="PS51819"/>
    </source>
</evidence>
<dbReference type="Gene3D" id="3.10.180.10">
    <property type="entry name" value="2,3-Dihydroxybiphenyl 1,2-Dioxygenase, domain 1"/>
    <property type="match status" value="1"/>
</dbReference>
<sequence>MNRLTFFAIAISISFSLGFLLNSYIYSKPAIPSQNINQSAMKLGAFSISLSVKDLATSREFYENLGFTKFGGSMESKYLIMKNEHTLIGLFQGMFEGNMMTFNPGWDDNAKEIEDYEDVRKIQQHLKSKGAEIINPADETTTGPASFLVQDPDGNTILFDQHL</sequence>
<evidence type="ECO:0000313" key="2">
    <source>
        <dbReference type="EMBL" id="PZX56585.1"/>
    </source>
</evidence>
<dbReference type="PANTHER" id="PTHR36503:SF1">
    <property type="entry name" value="BLR2520 PROTEIN"/>
    <property type="match status" value="1"/>
</dbReference>
<dbReference type="Pfam" id="PF00903">
    <property type="entry name" value="Glyoxalase"/>
    <property type="match status" value="1"/>
</dbReference>
<organism evidence="2 3">
    <name type="scientific">Algoriphagus chordae</name>
    <dbReference type="NCBI Taxonomy" id="237019"/>
    <lineage>
        <taxon>Bacteria</taxon>
        <taxon>Pseudomonadati</taxon>
        <taxon>Bacteroidota</taxon>
        <taxon>Cytophagia</taxon>
        <taxon>Cytophagales</taxon>
        <taxon>Cyclobacteriaceae</taxon>
        <taxon>Algoriphagus</taxon>
    </lineage>
</organism>
<name>A0A2W7S0B2_9BACT</name>
<keyword evidence="3" id="KW-1185">Reference proteome</keyword>
<dbReference type="GO" id="GO:0051213">
    <property type="term" value="F:dioxygenase activity"/>
    <property type="evidence" value="ECO:0007669"/>
    <property type="project" value="UniProtKB-KW"/>
</dbReference>